<evidence type="ECO:0000256" key="1">
    <source>
        <dbReference type="ARBA" id="ARBA00004127"/>
    </source>
</evidence>
<comment type="caution">
    <text evidence="7">The sequence shown here is derived from an EMBL/GenBank/DDBJ whole genome shotgun (WGS) entry which is preliminary data.</text>
</comment>
<evidence type="ECO:0000256" key="6">
    <source>
        <dbReference type="SAM" id="Phobius"/>
    </source>
</evidence>
<evidence type="ECO:0000256" key="4">
    <source>
        <dbReference type="ARBA" id="ARBA00022989"/>
    </source>
</evidence>
<evidence type="ECO:0000256" key="2">
    <source>
        <dbReference type="ARBA" id="ARBA00007049"/>
    </source>
</evidence>
<dbReference type="GO" id="GO:0012505">
    <property type="term" value="C:endomembrane system"/>
    <property type="evidence" value="ECO:0007669"/>
    <property type="project" value="UniProtKB-SubCell"/>
</dbReference>
<evidence type="ECO:0008006" key="9">
    <source>
        <dbReference type="Google" id="ProtNLM"/>
    </source>
</evidence>
<evidence type="ECO:0000256" key="3">
    <source>
        <dbReference type="ARBA" id="ARBA00022692"/>
    </source>
</evidence>
<gene>
    <name evidence="7" type="ORF">HK103_001303</name>
</gene>
<protein>
    <recommendedName>
        <fullName evidence="9">Iron transporter</fullName>
    </recommendedName>
</protein>
<sequence>MSAADNIQGSEHTVQEVDNDISIIVKDPKRTSIDSHAEPHFGSAEVIRDVIVGLSDGLTVPFALAAGLATLDSSRIVVTAGVAEVVAGSISMALGGYLAGLSEIEHYDSERLREQVEVDELPERETQEIYEIFEPYGMDDDQLQPLIAKLQSDKEIWVDFMMKFELGLERPDPNRSWISALTIGVSYFGGGVVPLLPYVFISHAMTALMVSAIVTVVALFIFGYVKSILLGNVRPFLGALQMTIVGALAAGAAFGIASLLPKP</sequence>
<evidence type="ECO:0000256" key="5">
    <source>
        <dbReference type="ARBA" id="ARBA00023136"/>
    </source>
</evidence>
<name>A0AAD5UAY0_9FUNG</name>
<dbReference type="GO" id="GO:0005384">
    <property type="term" value="F:manganese ion transmembrane transporter activity"/>
    <property type="evidence" value="ECO:0007669"/>
    <property type="project" value="InterPro"/>
</dbReference>
<feature type="transmembrane region" description="Helical" evidence="6">
    <location>
        <begin position="207"/>
        <end position="225"/>
    </location>
</feature>
<dbReference type="InterPro" id="IPR008217">
    <property type="entry name" value="Ccc1_fam"/>
</dbReference>
<evidence type="ECO:0000313" key="7">
    <source>
        <dbReference type="EMBL" id="KAJ3252748.1"/>
    </source>
</evidence>
<feature type="transmembrane region" description="Helical" evidence="6">
    <location>
        <begin position="237"/>
        <end position="260"/>
    </location>
</feature>
<comment type="subcellular location">
    <subcellularLocation>
        <location evidence="1">Endomembrane system</location>
        <topology evidence="1">Multi-pass membrane protein</topology>
    </subcellularLocation>
</comment>
<evidence type="ECO:0000313" key="8">
    <source>
        <dbReference type="Proteomes" id="UP001210925"/>
    </source>
</evidence>
<proteinExistence type="inferred from homology"/>
<dbReference type="Proteomes" id="UP001210925">
    <property type="component" value="Unassembled WGS sequence"/>
</dbReference>
<dbReference type="EMBL" id="JADGKB010000131">
    <property type="protein sequence ID" value="KAJ3252748.1"/>
    <property type="molecule type" value="Genomic_DNA"/>
</dbReference>
<keyword evidence="5 6" id="KW-0472">Membrane</keyword>
<comment type="similarity">
    <text evidence="2">Belongs to the CCC1 family.</text>
</comment>
<accession>A0AAD5UAY0</accession>
<organism evidence="7 8">
    <name type="scientific">Boothiomyces macroporosus</name>
    <dbReference type="NCBI Taxonomy" id="261099"/>
    <lineage>
        <taxon>Eukaryota</taxon>
        <taxon>Fungi</taxon>
        <taxon>Fungi incertae sedis</taxon>
        <taxon>Chytridiomycota</taxon>
        <taxon>Chytridiomycota incertae sedis</taxon>
        <taxon>Chytridiomycetes</taxon>
        <taxon>Rhizophydiales</taxon>
        <taxon>Terramycetaceae</taxon>
        <taxon>Boothiomyces</taxon>
    </lineage>
</organism>
<reference evidence="7" key="1">
    <citation type="submission" date="2020-05" db="EMBL/GenBank/DDBJ databases">
        <title>Phylogenomic resolution of chytrid fungi.</title>
        <authorList>
            <person name="Stajich J.E."/>
            <person name="Amses K."/>
            <person name="Simmons R."/>
            <person name="Seto K."/>
            <person name="Myers J."/>
            <person name="Bonds A."/>
            <person name="Quandt C.A."/>
            <person name="Barry K."/>
            <person name="Liu P."/>
            <person name="Grigoriev I."/>
            <person name="Longcore J.E."/>
            <person name="James T.Y."/>
        </authorList>
    </citation>
    <scope>NUCLEOTIDE SEQUENCE</scope>
    <source>
        <strain evidence="7">PLAUS21</strain>
    </source>
</reference>
<dbReference type="PANTHER" id="PTHR31851">
    <property type="entry name" value="FE(2+)/MN(2+) TRANSPORTER PCL1"/>
    <property type="match status" value="1"/>
</dbReference>
<keyword evidence="4 6" id="KW-1133">Transmembrane helix</keyword>
<dbReference type="Pfam" id="PF01988">
    <property type="entry name" value="VIT1"/>
    <property type="match status" value="1"/>
</dbReference>
<keyword evidence="8" id="KW-1185">Reference proteome</keyword>
<keyword evidence="3 6" id="KW-0812">Transmembrane</keyword>
<feature type="transmembrane region" description="Helical" evidence="6">
    <location>
        <begin position="177"/>
        <end position="201"/>
    </location>
</feature>
<dbReference type="AlphaFoldDB" id="A0AAD5UAY0"/>
<dbReference type="CDD" id="cd02435">
    <property type="entry name" value="CCC1"/>
    <property type="match status" value="1"/>
</dbReference>
<dbReference type="GO" id="GO:0030026">
    <property type="term" value="P:intracellular manganese ion homeostasis"/>
    <property type="evidence" value="ECO:0007669"/>
    <property type="project" value="InterPro"/>
</dbReference>